<dbReference type="EMBL" id="LAZR01054721">
    <property type="protein sequence ID" value="KKK77932.1"/>
    <property type="molecule type" value="Genomic_DNA"/>
</dbReference>
<comment type="caution">
    <text evidence="1">The sequence shown here is derived from an EMBL/GenBank/DDBJ whole genome shotgun (WGS) entry which is preliminary data.</text>
</comment>
<gene>
    <name evidence="1" type="ORF">LCGC14_2848650</name>
</gene>
<proteinExistence type="predicted"/>
<sequence length="136" mass="14618">MRSLYILGLIVLLGACTPIGIAEKVVSVVAKPVLGLAVKDAKTTLAWVDREVKAERILPVQAEAAKRCPEADIALDALRARMSEGTAGVEGFRGLIYYGTLNRYGQGVQAEASRHLEQLARSCLPLIPAEKLMGVF</sequence>
<dbReference type="AlphaFoldDB" id="A0A0F8Y963"/>
<dbReference type="PROSITE" id="PS51257">
    <property type="entry name" value="PROKAR_LIPOPROTEIN"/>
    <property type="match status" value="1"/>
</dbReference>
<organism evidence="1">
    <name type="scientific">marine sediment metagenome</name>
    <dbReference type="NCBI Taxonomy" id="412755"/>
    <lineage>
        <taxon>unclassified sequences</taxon>
        <taxon>metagenomes</taxon>
        <taxon>ecological metagenomes</taxon>
    </lineage>
</organism>
<protein>
    <recommendedName>
        <fullName evidence="2">Lipoprotein</fullName>
    </recommendedName>
</protein>
<name>A0A0F8Y963_9ZZZZ</name>
<evidence type="ECO:0000313" key="1">
    <source>
        <dbReference type="EMBL" id="KKK77932.1"/>
    </source>
</evidence>
<reference evidence="1" key="1">
    <citation type="journal article" date="2015" name="Nature">
        <title>Complex archaea that bridge the gap between prokaryotes and eukaryotes.</title>
        <authorList>
            <person name="Spang A."/>
            <person name="Saw J.H."/>
            <person name="Jorgensen S.L."/>
            <person name="Zaremba-Niedzwiedzka K."/>
            <person name="Martijn J."/>
            <person name="Lind A.E."/>
            <person name="van Eijk R."/>
            <person name="Schleper C."/>
            <person name="Guy L."/>
            <person name="Ettema T.J."/>
        </authorList>
    </citation>
    <scope>NUCLEOTIDE SEQUENCE</scope>
</reference>
<accession>A0A0F8Y963</accession>
<evidence type="ECO:0008006" key="2">
    <source>
        <dbReference type="Google" id="ProtNLM"/>
    </source>
</evidence>